<feature type="transmembrane region" description="Helical" evidence="1">
    <location>
        <begin position="125"/>
        <end position="146"/>
    </location>
</feature>
<dbReference type="Proteomes" id="UP000292702">
    <property type="component" value="Unassembled WGS sequence"/>
</dbReference>
<reference evidence="3 4" key="1">
    <citation type="submission" date="2018-11" db="EMBL/GenBank/DDBJ databases">
        <title>Genome assembly of Steccherinum ochraceum LE-BIN_3174, the white-rot fungus of the Steccherinaceae family (The Residual Polyporoid clade, Polyporales, Basidiomycota).</title>
        <authorList>
            <person name="Fedorova T.V."/>
            <person name="Glazunova O.A."/>
            <person name="Landesman E.O."/>
            <person name="Moiseenko K.V."/>
            <person name="Psurtseva N.V."/>
            <person name="Savinova O.S."/>
            <person name="Shakhova N.V."/>
            <person name="Tyazhelova T.V."/>
            <person name="Vasina D.V."/>
        </authorList>
    </citation>
    <scope>NUCLEOTIDE SEQUENCE [LARGE SCALE GENOMIC DNA]</scope>
    <source>
        <strain evidence="3 4">LE-BIN_3174</strain>
    </source>
</reference>
<evidence type="ECO:0000259" key="2">
    <source>
        <dbReference type="Pfam" id="PF20152"/>
    </source>
</evidence>
<dbReference type="OrthoDB" id="3262409at2759"/>
<evidence type="ECO:0000256" key="1">
    <source>
        <dbReference type="SAM" id="Phobius"/>
    </source>
</evidence>
<sequence length="343" mass="37759">MSTTLQLPPGMDITLLTGPLLLASLFNWGLFGILIVQAYIYYIAFPLDNYKLKGVVAVTFILEMIQVILSTHDAFRVSASGWGNPVELDSIGLNWLSIPILSGIISCVCRLFYGWRIYALSGELHMPFIVAFLAVGQAIAAIYDGVLTLKVGHISFLRQHAFTTTLIWAFSSLACDVAVTGSMFYYLWRAKQLSSRKQTASLLTRLINLTVETGVIYTTATILDCVLFIAYPDNTIYIVPLTITSKLYTNCLIAVLNSRLRIFGGRNDGGSSGDMGGTLDVSFELPTRAKQLIRTRDEQHNEGITIDISQVTDAQLDPESASQSARASITADDKLSRFPFEKS</sequence>
<protein>
    <recommendedName>
        <fullName evidence="2">DUF6534 domain-containing protein</fullName>
    </recommendedName>
</protein>
<feature type="transmembrane region" description="Helical" evidence="1">
    <location>
        <begin position="209"/>
        <end position="231"/>
    </location>
</feature>
<feature type="transmembrane region" description="Helical" evidence="1">
    <location>
        <begin position="54"/>
        <end position="72"/>
    </location>
</feature>
<accession>A0A4R0R997</accession>
<dbReference type="Pfam" id="PF20152">
    <property type="entry name" value="DUF6534"/>
    <property type="match status" value="1"/>
</dbReference>
<organism evidence="3 4">
    <name type="scientific">Steccherinum ochraceum</name>
    <dbReference type="NCBI Taxonomy" id="92696"/>
    <lineage>
        <taxon>Eukaryota</taxon>
        <taxon>Fungi</taxon>
        <taxon>Dikarya</taxon>
        <taxon>Basidiomycota</taxon>
        <taxon>Agaricomycotina</taxon>
        <taxon>Agaricomycetes</taxon>
        <taxon>Polyporales</taxon>
        <taxon>Steccherinaceae</taxon>
        <taxon>Steccherinum</taxon>
    </lineage>
</organism>
<dbReference type="AlphaFoldDB" id="A0A4R0R997"/>
<evidence type="ECO:0000313" key="3">
    <source>
        <dbReference type="EMBL" id="TCD63226.1"/>
    </source>
</evidence>
<name>A0A4R0R997_9APHY</name>
<keyword evidence="1" id="KW-1133">Transmembrane helix</keyword>
<dbReference type="PANTHER" id="PTHR40465:SF1">
    <property type="entry name" value="DUF6534 DOMAIN-CONTAINING PROTEIN"/>
    <property type="match status" value="1"/>
</dbReference>
<dbReference type="PANTHER" id="PTHR40465">
    <property type="entry name" value="CHROMOSOME 1, WHOLE GENOME SHOTGUN SEQUENCE"/>
    <property type="match status" value="1"/>
</dbReference>
<keyword evidence="4" id="KW-1185">Reference proteome</keyword>
<feature type="transmembrane region" description="Helical" evidence="1">
    <location>
        <begin position="92"/>
        <end position="113"/>
    </location>
</feature>
<gene>
    <name evidence="3" type="ORF">EIP91_005811</name>
</gene>
<dbReference type="InterPro" id="IPR045339">
    <property type="entry name" value="DUF6534"/>
</dbReference>
<keyword evidence="1" id="KW-0812">Transmembrane</keyword>
<comment type="caution">
    <text evidence="3">The sequence shown here is derived from an EMBL/GenBank/DDBJ whole genome shotgun (WGS) entry which is preliminary data.</text>
</comment>
<feature type="transmembrane region" description="Helical" evidence="1">
    <location>
        <begin position="166"/>
        <end position="188"/>
    </location>
</feature>
<feature type="transmembrane region" description="Helical" evidence="1">
    <location>
        <begin position="20"/>
        <end position="42"/>
    </location>
</feature>
<keyword evidence="1" id="KW-0472">Membrane</keyword>
<feature type="transmembrane region" description="Helical" evidence="1">
    <location>
        <begin position="237"/>
        <end position="256"/>
    </location>
</feature>
<dbReference type="EMBL" id="RWJN01000313">
    <property type="protein sequence ID" value="TCD63226.1"/>
    <property type="molecule type" value="Genomic_DNA"/>
</dbReference>
<feature type="domain" description="DUF6534" evidence="2">
    <location>
        <begin position="172"/>
        <end position="259"/>
    </location>
</feature>
<evidence type="ECO:0000313" key="4">
    <source>
        <dbReference type="Proteomes" id="UP000292702"/>
    </source>
</evidence>
<proteinExistence type="predicted"/>